<sequence>MVFVRNWEIRITVPRFAILPCLKMANEILPPLKDSGFELIKWRMKRRRRKTRKRRTSNIKQVKVRRLGLGEEIASLDENHLSTQTHGNQESIADVQNRDVQKENVDLNGHCANGTDSSILVEAEKQKWLQREVRIDLLIQPCLELLTIIFHRLATREIKQLENDKGVCSTQKETHNRLIEEFFHMWLLSLPCANTFHLSFSNLVVQSILAEADKKQWLKREATLEERIKQLQDENDLHMQKEAGLEMRIVQLQTEKHSWIQKEATLEGKIQQLLDENSTLSVKWASLEEKVEHQERERNSWVLKEGISQPSTWISTYWSLQGYFWEEFRINILQENQLLKEKVSSLHLQIKELEGSVSSAHASTEITKFPAPAFPWACNGVEEFRINILQENQLLKEKVSSLQLQIKELEESVSSAHASTEITKHASKHVDLNPQTEAATVLIEKLTSENADLVEKVNELYIELDQLRVAASLSSAIGLDKKIGALQNSNVADHMSEPTDNSSASSERMESVEAVPIHGQSSQEAVPMHDENSQEAVPIHDQRSLEAVPMLDESSQEAVPIHDQRDVEQTAVIPNSSETDDSGEIVQIPLDENEARELELQAAENDRNTTVPSQMLL</sequence>
<evidence type="ECO:0000256" key="2">
    <source>
        <dbReference type="SAM" id="MobiDB-lite"/>
    </source>
</evidence>
<feature type="coiled-coil region" evidence="1">
    <location>
        <begin position="443"/>
        <end position="470"/>
    </location>
</feature>
<feature type="compositionally biased region" description="Basic and acidic residues" evidence="2">
    <location>
        <begin position="527"/>
        <end position="538"/>
    </location>
</feature>
<accession>A0A438IVZ3</accession>
<dbReference type="EMBL" id="QGNW01000080">
    <property type="protein sequence ID" value="RVX00635.1"/>
    <property type="molecule type" value="Genomic_DNA"/>
</dbReference>
<feature type="coiled-coil region" evidence="1">
    <location>
        <begin position="392"/>
        <end position="419"/>
    </location>
</feature>
<evidence type="ECO:0000313" key="3">
    <source>
        <dbReference type="EMBL" id="RVX00635.1"/>
    </source>
</evidence>
<protein>
    <submittedName>
        <fullName evidence="3">Uncharacterized protein</fullName>
    </submittedName>
</protein>
<dbReference type="Proteomes" id="UP000288805">
    <property type="component" value="Unassembled WGS sequence"/>
</dbReference>
<feature type="region of interest" description="Disordered" evidence="2">
    <location>
        <begin position="490"/>
        <end position="538"/>
    </location>
</feature>
<evidence type="ECO:0000313" key="4">
    <source>
        <dbReference type="Proteomes" id="UP000288805"/>
    </source>
</evidence>
<dbReference type="AlphaFoldDB" id="A0A438IVZ3"/>
<gene>
    <name evidence="3" type="ORF">CK203_030380</name>
</gene>
<feature type="coiled-coil region" evidence="1">
    <location>
        <begin position="214"/>
        <end position="248"/>
    </location>
</feature>
<comment type="caution">
    <text evidence="3">The sequence shown here is derived from an EMBL/GenBank/DDBJ whole genome shotgun (WGS) entry which is preliminary data.</text>
</comment>
<keyword evidence="1" id="KW-0175">Coiled coil</keyword>
<reference evidence="3 4" key="1">
    <citation type="journal article" date="2018" name="PLoS Genet.">
        <title>Population sequencing reveals clonal diversity and ancestral inbreeding in the grapevine cultivar Chardonnay.</title>
        <authorList>
            <person name="Roach M.J."/>
            <person name="Johnson D.L."/>
            <person name="Bohlmann J."/>
            <person name="van Vuuren H.J."/>
            <person name="Jones S.J."/>
            <person name="Pretorius I.S."/>
            <person name="Schmidt S.A."/>
            <person name="Borneman A.R."/>
        </authorList>
    </citation>
    <scope>NUCLEOTIDE SEQUENCE [LARGE SCALE GENOMIC DNA]</scope>
    <source>
        <strain evidence="4">cv. Chardonnay</strain>
        <tissue evidence="3">Leaf</tissue>
    </source>
</reference>
<name>A0A438IVZ3_VITVI</name>
<organism evidence="3 4">
    <name type="scientific">Vitis vinifera</name>
    <name type="common">Grape</name>
    <dbReference type="NCBI Taxonomy" id="29760"/>
    <lineage>
        <taxon>Eukaryota</taxon>
        <taxon>Viridiplantae</taxon>
        <taxon>Streptophyta</taxon>
        <taxon>Embryophyta</taxon>
        <taxon>Tracheophyta</taxon>
        <taxon>Spermatophyta</taxon>
        <taxon>Magnoliopsida</taxon>
        <taxon>eudicotyledons</taxon>
        <taxon>Gunneridae</taxon>
        <taxon>Pentapetalae</taxon>
        <taxon>rosids</taxon>
        <taxon>Vitales</taxon>
        <taxon>Vitaceae</taxon>
        <taxon>Viteae</taxon>
        <taxon>Vitis</taxon>
    </lineage>
</organism>
<evidence type="ECO:0000256" key="1">
    <source>
        <dbReference type="SAM" id="Coils"/>
    </source>
</evidence>
<feature type="region of interest" description="Disordered" evidence="2">
    <location>
        <begin position="551"/>
        <end position="584"/>
    </location>
</feature>
<proteinExistence type="predicted"/>